<dbReference type="InterPro" id="IPR044930">
    <property type="entry name" value="Homing_endonuclease_His-Me"/>
</dbReference>
<proteinExistence type="predicted"/>
<dbReference type="EMBL" id="PP179319">
    <property type="protein sequence ID" value="XAI70196.1"/>
    <property type="molecule type" value="Genomic_DNA"/>
</dbReference>
<name>A0AAU6W0L0_9VIRU</name>
<reference evidence="2" key="1">
    <citation type="journal article" date="2024" name="J. Gen. Virol.">
        <title>Novel phages of Pseudomonas syringae unveil numerous potential auxiliary metabolic genes.</title>
        <authorList>
            <person name="Feltin C."/>
            <person name="Garneau J.R."/>
            <person name="Morris C.E."/>
            <person name="Berard A."/>
            <person name="Torres-Barcelo C."/>
        </authorList>
    </citation>
    <scope>NUCLEOTIDE SEQUENCE</scope>
</reference>
<keyword evidence="2" id="KW-0255">Endonuclease</keyword>
<dbReference type="GO" id="GO:0004519">
    <property type="term" value="F:endonuclease activity"/>
    <property type="evidence" value="ECO:0007669"/>
    <property type="project" value="UniProtKB-KW"/>
</dbReference>
<dbReference type="Pfam" id="PF05551">
    <property type="entry name" value="zf-His_Me_endon"/>
    <property type="match status" value="1"/>
</dbReference>
<keyword evidence="2" id="KW-0378">Hydrolase</keyword>
<evidence type="ECO:0000259" key="1">
    <source>
        <dbReference type="Pfam" id="PF05551"/>
    </source>
</evidence>
<dbReference type="InterPro" id="IPR008704">
    <property type="entry name" value="Endonuclease_Zinc-binding_loop"/>
</dbReference>
<organism evidence="2">
    <name type="scientific">Pseudomonas phage Draal03</name>
    <dbReference type="NCBI Taxonomy" id="3138530"/>
    <lineage>
        <taxon>Viruses</taxon>
    </lineage>
</organism>
<dbReference type="SUPFAM" id="SSF54060">
    <property type="entry name" value="His-Me finger endonucleases"/>
    <property type="match status" value="1"/>
</dbReference>
<sequence length="135" mass="14948">MSCIEHRNKPGADGYCVETYNGRATRAHRVAYAVANNLNPHSMGGVVMHSCDNPRCVNPEHLSLGDRLLNAQDRDRKGRQARVLTDEQVIELRRRYTARCPINGGSAMAREFGVHQTVVSEAVRGHSFRHLGGGL</sequence>
<evidence type="ECO:0000313" key="2">
    <source>
        <dbReference type="EMBL" id="XAI70196.1"/>
    </source>
</evidence>
<keyword evidence="2" id="KW-0540">Nuclease</keyword>
<accession>A0AAU6W0L0</accession>
<dbReference type="Gene3D" id="3.90.75.10">
    <property type="entry name" value="Homing Intron 3 (I-ppo) Encoded Endonuclease, Chain A"/>
    <property type="match status" value="1"/>
</dbReference>
<gene>
    <name evidence="2" type="ORF">Draal03_00023</name>
</gene>
<feature type="domain" description="Zinc-binding loop region of homing endonuclease" evidence="1">
    <location>
        <begin position="21"/>
        <end position="100"/>
    </location>
</feature>
<protein>
    <submittedName>
        <fullName evidence="2">HNH homing endonuclease</fullName>
    </submittedName>
</protein>
<dbReference type="InterPro" id="IPR044925">
    <property type="entry name" value="His-Me_finger_sf"/>
</dbReference>